<accession>A0ABW0QU88</accession>
<sequence>MSWLQGGPFLEVSLLTEEVDIRNLINLVSLHKCVNILEENIEEKINLFNTGYLYDDEDSNSHKIHTISLNIFVELLGKRKSLLLIHRVAEKTLLLDFCFYGSEYDALEWGQQGIRESEYHHFVSFFSDVLKYFQGIAGTVAIEADILGLISETQTWPNIVFNYKNINSTEIFKQGEQHKNYIAVGVNSEEEIHIQSFESNS</sequence>
<dbReference type="Proteomes" id="UP001596108">
    <property type="component" value="Unassembled WGS sequence"/>
</dbReference>
<gene>
    <name evidence="1" type="ORF">ACFPQ4_02580</name>
</gene>
<name>A0ABW0QU88_9BACL</name>
<reference evidence="2" key="1">
    <citation type="journal article" date="2019" name="Int. J. Syst. Evol. Microbiol.">
        <title>The Global Catalogue of Microorganisms (GCM) 10K type strain sequencing project: providing services to taxonomists for standard genome sequencing and annotation.</title>
        <authorList>
            <consortium name="The Broad Institute Genomics Platform"/>
            <consortium name="The Broad Institute Genome Sequencing Center for Infectious Disease"/>
            <person name="Wu L."/>
            <person name="Ma J."/>
        </authorList>
    </citation>
    <scope>NUCLEOTIDE SEQUENCE [LARGE SCALE GENOMIC DNA]</scope>
    <source>
        <strain evidence="2">CGMCC 1.18578</strain>
    </source>
</reference>
<protein>
    <submittedName>
        <fullName evidence="1">Uncharacterized protein</fullName>
    </submittedName>
</protein>
<organism evidence="1 2">
    <name type="scientific">Cohnella yongneupensis</name>
    <dbReference type="NCBI Taxonomy" id="425006"/>
    <lineage>
        <taxon>Bacteria</taxon>
        <taxon>Bacillati</taxon>
        <taxon>Bacillota</taxon>
        <taxon>Bacilli</taxon>
        <taxon>Bacillales</taxon>
        <taxon>Paenibacillaceae</taxon>
        <taxon>Cohnella</taxon>
    </lineage>
</organism>
<keyword evidence="2" id="KW-1185">Reference proteome</keyword>
<comment type="caution">
    <text evidence="1">The sequence shown here is derived from an EMBL/GenBank/DDBJ whole genome shotgun (WGS) entry which is preliminary data.</text>
</comment>
<evidence type="ECO:0000313" key="2">
    <source>
        <dbReference type="Proteomes" id="UP001596108"/>
    </source>
</evidence>
<evidence type="ECO:0000313" key="1">
    <source>
        <dbReference type="EMBL" id="MFC5528335.1"/>
    </source>
</evidence>
<dbReference type="EMBL" id="JBHSNC010000007">
    <property type="protein sequence ID" value="MFC5528335.1"/>
    <property type="molecule type" value="Genomic_DNA"/>
</dbReference>
<dbReference type="RefSeq" id="WP_378110165.1">
    <property type="nucleotide sequence ID" value="NZ_JBHSNC010000007.1"/>
</dbReference>
<proteinExistence type="predicted"/>